<dbReference type="Gene3D" id="1.25.40.10">
    <property type="entry name" value="Tetratricopeptide repeat domain"/>
    <property type="match status" value="2"/>
</dbReference>
<keyword evidence="3" id="KW-1185">Reference proteome</keyword>
<dbReference type="SUPFAM" id="SSF53448">
    <property type="entry name" value="Nucleotide-diphospho-sugar transferases"/>
    <property type="match status" value="1"/>
</dbReference>
<comment type="caution">
    <text evidence="2">The sequence shown here is derived from an EMBL/GenBank/DDBJ whole genome shotgun (WGS) entry which is preliminary data.</text>
</comment>
<gene>
    <name evidence="2" type="ORF">ABID47_004762</name>
</gene>
<dbReference type="SUPFAM" id="SSF48452">
    <property type="entry name" value="TPR-like"/>
    <property type="match status" value="1"/>
</dbReference>
<evidence type="ECO:0000259" key="1">
    <source>
        <dbReference type="Pfam" id="PF00535"/>
    </source>
</evidence>
<dbReference type="CDD" id="cd02511">
    <property type="entry name" value="Beta4Glucosyltransferase"/>
    <property type="match status" value="1"/>
</dbReference>
<dbReference type="Proteomes" id="UP001549098">
    <property type="component" value="Unassembled WGS sequence"/>
</dbReference>
<dbReference type="InterPro" id="IPR011990">
    <property type="entry name" value="TPR-like_helical_dom_sf"/>
</dbReference>
<dbReference type="PANTHER" id="PTHR43630">
    <property type="entry name" value="POLY-BETA-1,6-N-ACETYL-D-GLUCOSAMINE SYNTHASE"/>
    <property type="match status" value="1"/>
</dbReference>
<organism evidence="2 3">
    <name type="scientific">Paenibacillus favisporus</name>
    <dbReference type="NCBI Taxonomy" id="221028"/>
    <lineage>
        <taxon>Bacteria</taxon>
        <taxon>Bacillati</taxon>
        <taxon>Bacillota</taxon>
        <taxon>Bacilli</taxon>
        <taxon>Bacillales</taxon>
        <taxon>Paenibacillaceae</taxon>
        <taxon>Paenibacillus</taxon>
    </lineage>
</organism>
<dbReference type="InterPro" id="IPR001173">
    <property type="entry name" value="Glyco_trans_2-like"/>
</dbReference>
<dbReference type="EMBL" id="JBEPLV010000005">
    <property type="protein sequence ID" value="MET3548134.1"/>
    <property type="molecule type" value="Genomic_DNA"/>
</dbReference>
<dbReference type="Pfam" id="PF00535">
    <property type="entry name" value="Glycos_transf_2"/>
    <property type="match status" value="1"/>
</dbReference>
<protein>
    <submittedName>
        <fullName evidence="2">Glycosyltransferase involved in cell wall biosynthesis</fullName>
    </submittedName>
</protein>
<dbReference type="Gene3D" id="3.90.550.10">
    <property type="entry name" value="Spore Coat Polysaccharide Biosynthesis Protein SpsA, Chain A"/>
    <property type="match status" value="1"/>
</dbReference>
<feature type="domain" description="Glycosyltransferase 2-like" evidence="1">
    <location>
        <begin position="6"/>
        <end position="122"/>
    </location>
</feature>
<name>A0ABV2F8R0_9BACL</name>
<dbReference type="RefSeq" id="WP_354500333.1">
    <property type="nucleotide sequence ID" value="NZ_JBEPLV010000005.1"/>
</dbReference>
<sequence>MGKRLSLIMIVKNEAVLLQRCLESAAKYVNEIVIVDTGSTDHTKEIALAFNATVYDYGWNNDFSAARNFALDRSTSDWNLVLDADEFISNDCAEAIRDFIENKEAIGKIKRVDKFSGPDGINYEQIYISRLFPSSCRYSGKIHEQIISDLPRVIIDVEIQHDGYFHQSKNERNIPILLEVIKENPLDPYFHFQIAKEYRGLERQEEALAHLKIAYTNMTHQESYAPSIIVNLIYAIIATGQLGEGIQIIDRELEFLNEYPDFFFVSALYLLELISSDPEQYGGLVSLIEKYYKKALEIGDNGREGSVLGTGSYATLHNLGVFYEVTGRMVEAKDCYAQAAEMNYPPSIERLAGMQ</sequence>
<reference evidence="2 3" key="1">
    <citation type="submission" date="2024-06" db="EMBL/GenBank/DDBJ databases">
        <title>Genomic Encyclopedia of Type Strains, Phase IV (KMG-IV): sequencing the most valuable type-strain genomes for metagenomic binning, comparative biology and taxonomic classification.</title>
        <authorList>
            <person name="Goeker M."/>
        </authorList>
    </citation>
    <scope>NUCLEOTIDE SEQUENCE [LARGE SCALE GENOMIC DNA]</scope>
    <source>
        <strain evidence="2 3">DSM 17253</strain>
    </source>
</reference>
<evidence type="ECO:0000313" key="3">
    <source>
        <dbReference type="Proteomes" id="UP001549098"/>
    </source>
</evidence>
<proteinExistence type="predicted"/>
<dbReference type="PANTHER" id="PTHR43630:SF2">
    <property type="entry name" value="GLYCOSYLTRANSFERASE"/>
    <property type="match status" value="1"/>
</dbReference>
<evidence type="ECO:0000313" key="2">
    <source>
        <dbReference type="EMBL" id="MET3548134.1"/>
    </source>
</evidence>
<accession>A0ABV2F8R0</accession>
<dbReference type="InterPro" id="IPR029044">
    <property type="entry name" value="Nucleotide-diphossugar_trans"/>
</dbReference>